<feature type="compositionally biased region" description="Low complexity" evidence="1">
    <location>
        <begin position="59"/>
        <end position="70"/>
    </location>
</feature>
<feature type="region of interest" description="Disordered" evidence="1">
    <location>
        <begin position="1"/>
        <end position="20"/>
    </location>
</feature>
<protein>
    <submittedName>
        <fullName evidence="2">Uncharacterized protein</fullName>
    </submittedName>
</protein>
<dbReference type="Gene3D" id="2.60.40.2700">
    <property type="match status" value="1"/>
</dbReference>
<feature type="compositionally biased region" description="Low complexity" evidence="1">
    <location>
        <begin position="127"/>
        <end position="145"/>
    </location>
</feature>
<evidence type="ECO:0000313" key="2">
    <source>
        <dbReference type="EMBL" id="CAE0119642.1"/>
    </source>
</evidence>
<feature type="region of interest" description="Disordered" evidence="1">
    <location>
        <begin position="58"/>
        <end position="154"/>
    </location>
</feature>
<dbReference type="EMBL" id="HBHX01036610">
    <property type="protein sequence ID" value="CAE0119642.1"/>
    <property type="molecule type" value="Transcribed_RNA"/>
</dbReference>
<dbReference type="AlphaFoldDB" id="A0A7S3B1M4"/>
<organism evidence="2">
    <name type="scientific">Haptolina ericina</name>
    <dbReference type="NCBI Taxonomy" id="156174"/>
    <lineage>
        <taxon>Eukaryota</taxon>
        <taxon>Haptista</taxon>
        <taxon>Haptophyta</taxon>
        <taxon>Prymnesiophyceae</taxon>
        <taxon>Prymnesiales</taxon>
        <taxon>Prymnesiaceae</taxon>
        <taxon>Haptolina</taxon>
    </lineage>
</organism>
<feature type="compositionally biased region" description="Pro residues" evidence="1">
    <location>
        <begin position="90"/>
        <end position="126"/>
    </location>
</feature>
<gene>
    <name evidence="2" type="ORF">HERI1096_LOCUS20343</name>
</gene>
<evidence type="ECO:0000256" key="1">
    <source>
        <dbReference type="SAM" id="MobiDB-lite"/>
    </source>
</evidence>
<name>A0A7S3B1M4_9EUKA</name>
<feature type="compositionally biased region" description="Low complexity" evidence="1">
    <location>
        <begin position="77"/>
        <end position="89"/>
    </location>
</feature>
<proteinExistence type="predicted"/>
<accession>A0A7S3B1M4</accession>
<sequence length="462" mass="48595">MEVFPGGPSATSPFSTAALDWHTRQRDVLARQGERLSQKPAAVENFLERLLERRCTGDSATSLAPAPASTFQSDPILAPAPDLASTPAPTATPAPATPAPTSTPAPAPAPVLAPAPSTPTLVPPSPSSVSSSPTRPRPAMVLVPDTDVEDDDDDEPPLATMHGDFLLGSTLGVNVPDTLLPSGGVGRLEYCWCRSVNNEEWEAIPGSNSATHVLGGQDVGCFIFAEWSLVSFDGETLADGATEGSEASVRILAEDREELKEAVLTGRLAYDVSVNGGGSFGPAQLSVNSEHVRILGNYFKATQLSADDAVLSPSVNDPLEVEISSPELQVPITCQLPTSEKRELFLLAHRAFVGLAAPPSNVGAVQVWEGEAYGDYYASVHGDVVLLHDGLKTPSASSRPTEALILFGCCVAETDSGNFWKSGFELSIEDSDGEQYNLCFPEAMALASWRDAIASRNTGGVE</sequence>
<reference evidence="2" key="1">
    <citation type="submission" date="2021-01" db="EMBL/GenBank/DDBJ databases">
        <authorList>
            <person name="Corre E."/>
            <person name="Pelletier E."/>
            <person name="Niang G."/>
            <person name="Scheremetjew M."/>
            <person name="Finn R."/>
            <person name="Kale V."/>
            <person name="Holt S."/>
            <person name="Cochrane G."/>
            <person name="Meng A."/>
            <person name="Brown T."/>
            <person name="Cohen L."/>
        </authorList>
    </citation>
    <scope>NUCLEOTIDE SEQUENCE</scope>
    <source>
        <strain evidence="2">CCMP281</strain>
    </source>
</reference>